<reference evidence="2" key="1">
    <citation type="journal article" date="2014" name="Gene">
        <title>Genome-guided analysis of transformation efficiency and carbon dioxide assimilation by Moorella thermoacetica Y72.</title>
        <authorList>
            <person name="Tsukahara K."/>
            <person name="Kita A."/>
            <person name="Nakashimada Y."/>
            <person name="Hoshino T."/>
            <person name="Murakami K."/>
        </authorList>
    </citation>
    <scope>NUCLEOTIDE SEQUENCE [LARGE SCALE GENOMIC DNA]</scope>
    <source>
        <strain evidence="2">Y72</strain>
    </source>
</reference>
<evidence type="ECO:0000259" key="1">
    <source>
        <dbReference type="Pfam" id="PF08984"/>
    </source>
</evidence>
<protein>
    <submittedName>
        <fullName evidence="2">D-alanyl-D-alanine carboxypeptidase</fullName>
    </submittedName>
</protein>
<keyword evidence="2" id="KW-0121">Carboxypeptidase</keyword>
<dbReference type="Gene3D" id="1.10.3910.10">
    <property type="entry name" value="SP0561-like"/>
    <property type="match status" value="1"/>
</dbReference>
<dbReference type="GO" id="GO:0004180">
    <property type="term" value="F:carboxypeptidase activity"/>
    <property type="evidence" value="ECO:0007669"/>
    <property type="project" value="UniProtKB-KW"/>
</dbReference>
<dbReference type="PANTHER" id="PTHR39341">
    <property type="entry name" value="BSL7085 PROTEIN"/>
    <property type="match status" value="1"/>
</dbReference>
<dbReference type="Proteomes" id="UP000063718">
    <property type="component" value="Unassembled WGS sequence"/>
</dbReference>
<proteinExistence type="predicted"/>
<sequence>MPADVEIIMGGARLMTGNLRERVVPLQITKDLSIMDVLRAYPQVRPVFIRHGMGCLECMGAMDETIASGARMHGLDLDQLLKDLNEAIKNRDQE</sequence>
<dbReference type="PANTHER" id="PTHR39341:SF1">
    <property type="entry name" value="DUF1858 DOMAIN-CONTAINING PROTEIN"/>
    <property type="match status" value="1"/>
</dbReference>
<keyword evidence="2" id="KW-0378">Hydrolase</keyword>
<accession>A0A0S6UGP3</accession>
<dbReference type="InterPro" id="IPR023883">
    <property type="entry name" value="CHP03980_redox-disulphide"/>
</dbReference>
<dbReference type="InterPro" id="IPR015077">
    <property type="entry name" value="DUF1858"/>
</dbReference>
<dbReference type="EMBL" id="DF238840">
    <property type="protein sequence ID" value="GAF26652.1"/>
    <property type="molecule type" value="Genomic_DNA"/>
</dbReference>
<evidence type="ECO:0000313" key="2">
    <source>
        <dbReference type="EMBL" id="GAF26652.1"/>
    </source>
</evidence>
<dbReference type="InterPro" id="IPR038062">
    <property type="entry name" value="ScdA-like_N_sf"/>
</dbReference>
<dbReference type="Pfam" id="PF08984">
    <property type="entry name" value="DUF1858"/>
    <property type="match status" value="1"/>
</dbReference>
<dbReference type="AlphaFoldDB" id="A0A0S6UGP3"/>
<feature type="domain" description="DUF1858" evidence="1">
    <location>
        <begin position="28"/>
        <end position="81"/>
    </location>
</feature>
<keyword evidence="2" id="KW-0645">Protease</keyword>
<dbReference type="NCBIfam" id="TIGR03980">
    <property type="entry name" value="prismane_assoc"/>
    <property type="match status" value="1"/>
</dbReference>
<gene>
    <name evidence="2" type="ORF">MTY_1992</name>
</gene>
<dbReference type="SUPFAM" id="SSF140683">
    <property type="entry name" value="SP0561-like"/>
    <property type="match status" value="1"/>
</dbReference>
<name>A0A0S6UGP3_NEOTH</name>
<organism evidence="2">
    <name type="scientific">Moorella thermoacetica Y72</name>
    <dbReference type="NCBI Taxonomy" id="1325331"/>
    <lineage>
        <taxon>Bacteria</taxon>
        <taxon>Bacillati</taxon>
        <taxon>Bacillota</taxon>
        <taxon>Clostridia</taxon>
        <taxon>Neomoorellales</taxon>
        <taxon>Neomoorellaceae</taxon>
        <taxon>Neomoorella</taxon>
    </lineage>
</organism>